<feature type="coiled-coil region" evidence="1">
    <location>
        <begin position="26"/>
        <end position="59"/>
    </location>
</feature>
<feature type="compositionally biased region" description="Acidic residues" evidence="2">
    <location>
        <begin position="285"/>
        <end position="308"/>
    </location>
</feature>
<proteinExistence type="predicted"/>
<gene>
    <name evidence="3" type="ORF">SCLCIDRAFT_30146</name>
</gene>
<dbReference type="HOGENOM" id="CLU_068520_0_0_1"/>
<name>A0A0C2Z1J1_9AGAM</name>
<sequence length="308" mass="35349">MSAELIDWSKVPHTELVSDLEDDAEVAEAKKEVRKVEEVRRAEEARRVEEERRAEMAQQVEAACQWEEAKRQKVIDEAHAQMEREQQEEMQVWAWAITVTQGGGTPGPSTAVAGPTPMACERCMVHLQEPEGHARRASGLWGLEVQEWPWPRGGEKRKKACTTTEEGEDDNNTEEMFRVPRVMAEEQRDVLGMLTQVLPQVVERMAAAEVCDEERLTLEWEMVEIQRAHLAMARRAADREEERLEMDRVQLSITQQWTEDLWKMGTLMRSPFVYLSKGKERAVETEAEVEEGGEEADDEDEDAQGEEE</sequence>
<keyword evidence="4" id="KW-1185">Reference proteome</keyword>
<feature type="region of interest" description="Disordered" evidence="2">
    <location>
        <begin position="280"/>
        <end position="308"/>
    </location>
</feature>
<dbReference type="InParanoid" id="A0A0C2Z1J1"/>
<evidence type="ECO:0000256" key="2">
    <source>
        <dbReference type="SAM" id="MobiDB-lite"/>
    </source>
</evidence>
<dbReference type="AlphaFoldDB" id="A0A0C2Z1J1"/>
<evidence type="ECO:0000313" key="4">
    <source>
        <dbReference type="Proteomes" id="UP000053989"/>
    </source>
</evidence>
<protein>
    <submittedName>
        <fullName evidence="3">Uncharacterized protein</fullName>
    </submittedName>
</protein>
<keyword evidence="1" id="KW-0175">Coiled coil</keyword>
<dbReference type="Proteomes" id="UP000053989">
    <property type="component" value="Unassembled WGS sequence"/>
</dbReference>
<feature type="region of interest" description="Disordered" evidence="2">
    <location>
        <begin position="152"/>
        <end position="171"/>
    </location>
</feature>
<evidence type="ECO:0000256" key="1">
    <source>
        <dbReference type="SAM" id="Coils"/>
    </source>
</evidence>
<accession>A0A0C2Z1J1</accession>
<organism evidence="3 4">
    <name type="scientific">Scleroderma citrinum Foug A</name>
    <dbReference type="NCBI Taxonomy" id="1036808"/>
    <lineage>
        <taxon>Eukaryota</taxon>
        <taxon>Fungi</taxon>
        <taxon>Dikarya</taxon>
        <taxon>Basidiomycota</taxon>
        <taxon>Agaricomycotina</taxon>
        <taxon>Agaricomycetes</taxon>
        <taxon>Agaricomycetidae</taxon>
        <taxon>Boletales</taxon>
        <taxon>Sclerodermatineae</taxon>
        <taxon>Sclerodermataceae</taxon>
        <taxon>Scleroderma</taxon>
    </lineage>
</organism>
<reference evidence="3 4" key="1">
    <citation type="submission" date="2014-04" db="EMBL/GenBank/DDBJ databases">
        <authorList>
            <consortium name="DOE Joint Genome Institute"/>
            <person name="Kuo A."/>
            <person name="Kohler A."/>
            <person name="Nagy L.G."/>
            <person name="Floudas D."/>
            <person name="Copeland A."/>
            <person name="Barry K.W."/>
            <person name="Cichocki N."/>
            <person name="Veneault-Fourrey C."/>
            <person name="LaButti K."/>
            <person name="Lindquist E.A."/>
            <person name="Lipzen A."/>
            <person name="Lundell T."/>
            <person name="Morin E."/>
            <person name="Murat C."/>
            <person name="Sun H."/>
            <person name="Tunlid A."/>
            <person name="Henrissat B."/>
            <person name="Grigoriev I.V."/>
            <person name="Hibbett D.S."/>
            <person name="Martin F."/>
            <person name="Nordberg H.P."/>
            <person name="Cantor M.N."/>
            <person name="Hua S.X."/>
        </authorList>
    </citation>
    <scope>NUCLEOTIDE SEQUENCE [LARGE SCALE GENOMIC DNA]</scope>
    <source>
        <strain evidence="3 4">Foug A</strain>
    </source>
</reference>
<dbReference type="EMBL" id="KN822129">
    <property type="protein sequence ID" value="KIM55678.1"/>
    <property type="molecule type" value="Genomic_DNA"/>
</dbReference>
<reference evidence="4" key="2">
    <citation type="submission" date="2015-01" db="EMBL/GenBank/DDBJ databases">
        <title>Evolutionary Origins and Diversification of the Mycorrhizal Mutualists.</title>
        <authorList>
            <consortium name="DOE Joint Genome Institute"/>
            <consortium name="Mycorrhizal Genomics Consortium"/>
            <person name="Kohler A."/>
            <person name="Kuo A."/>
            <person name="Nagy L.G."/>
            <person name="Floudas D."/>
            <person name="Copeland A."/>
            <person name="Barry K.W."/>
            <person name="Cichocki N."/>
            <person name="Veneault-Fourrey C."/>
            <person name="LaButti K."/>
            <person name="Lindquist E.A."/>
            <person name="Lipzen A."/>
            <person name="Lundell T."/>
            <person name="Morin E."/>
            <person name="Murat C."/>
            <person name="Riley R."/>
            <person name="Ohm R."/>
            <person name="Sun H."/>
            <person name="Tunlid A."/>
            <person name="Henrissat B."/>
            <person name="Grigoriev I.V."/>
            <person name="Hibbett D.S."/>
            <person name="Martin F."/>
        </authorList>
    </citation>
    <scope>NUCLEOTIDE SEQUENCE [LARGE SCALE GENOMIC DNA]</scope>
    <source>
        <strain evidence="4">Foug A</strain>
    </source>
</reference>
<evidence type="ECO:0000313" key="3">
    <source>
        <dbReference type="EMBL" id="KIM55678.1"/>
    </source>
</evidence>